<name>D8TLX7_VOLCA</name>
<evidence type="ECO:0000256" key="1">
    <source>
        <dbReference type="SAM" id="Coils"/>
    </source>
</evidence>
<organism evidence="4">
    <name type="scientific">Volvox carteri f. nagariensis</name>
    <dbReference type="NCBI Taxonomy" id="3068"/>
    <lineage>
        <taxon>Eukaryota</taxon>
        <taxon>Viridiplantae</taxon>
        <taxon>Chlorophyta</taxon>
        <taxon>core chlorophytes</taxon>
        <taxon>Chlorophyceae</taxon>
        <taxon>CS clade</taxon>
        <taxon>Chlamydomonadales</taxon>
        <taxon>Volvocaceae</taxon>
        <taxon>Volvox</taxon>
    </lineage>
</organism>
<evidence type="ECO:0000313" key="3">
    <source>
        <dbReference type="EMBL" id="EFJ51411.1"/>
    </source>
</evidence>
<dbReference type="RefSeq" id="XP_002947363.1">
    <property type="nucleotide sequence ID" value="XM_002947317.1"/>
</dbReference>
<dbReference type="InParanoid" id="D8TLX7"/>
<proteinExistence type="predicted"/>
<gene>
    <name evidence="3" type="ORF">VOLCADRAFT_87666</name>
</gene>
<protein>
    <submittedName>
        <fullName evidence="3">Uncharacterized protein</fullName>
    </submittedName>
</protein>
<dbReference type="SMART" id="SM00015">
    <property type="entry name" value="IQ"/>
    <property type="match status" value="1"/>
</dbReference>
<dbReference type="Proteomes" id="UP000001058">
    <property type="component" value="Unassembled WGS sequence"/>
</dbReference>
<dbReference type="PROSITE" id="PS50096">
    <property type="entry name" value="IQ"/>
    <property type="match status" value="1"/>
</dbReference>
<keyword evidence="1" id="KW-0175">Coiled coil</keyword>
<sequence>MHLCSGATATGNTAVAADGGITGASLLRQAVHAASREGKPLALNFIAQMQPIMANNPYGVSMPHQHPYGPRASAFYGFRILGFREVKKKRKPVWDVYLGDGARGSQSASMEKDVCDALNALDLERDSPMATEDTEDTTGPRALKRGPVQEMPHQDKIAEFFKCWNVIVPGRYGKTLIRWPVTSWGKVKRSPPHKAFGFGPPANPSTFTTGFWLQLYGAGVRQAVAMITAMEHQLGWERSRRQQAEEDCKVLLAAVRMERGVGDALLSAEERRRAEAAEAANKLTLAADELPQASEAATTIQKHVRGRLARKEFESHLRDILRGVDPSLDPAALPLAAQTHVSHVNTLGAPRRLGLRALLGEVVDKSWAAGGSGGDGTVSGPSTLPRDQPHEGATAYYRRQVDRIGQRLAGHRDAGQPHLGDASGDPLQADVKQLLSGSYPASSAQVIAALVRRCRELQAALLEAVGELQQAQLTIEGLKESNSKVSELSALHADLEAARQDNLRLVATVAKLRAAMGLQGPGGAGTGGGGAVAARENPYLAAWYRKAYADSEWQRMPPGGPGGVALLDGPDAAVETWGDLRASVPEPIMVPKVAVPGVHYRDLLSLKQRTPSGRSWKRWSKAPKHLYVDDS</sequence>
<dbReference type="AlphaFoldDB" id="D8TLX7"/>
<keyword evidence="4" id="KW-1185">Reference proteome</keyword>
<evidence type="ECO:0000256" key="2">
    <source>
        <dbReference type="SAM" id="MobiDB-lite"/>
    </source>
</evidence>
<dbReference type="EMBL" id="GL378327">
    <property type="protein sequence ID" value="EFJ51411.1"/>
    <property type="molecule type" value="Genomic_DNA"/>
</dbReference>
<feature type="region of interest" description="Disordered" evidence="2">
    <location>
        <begin position="125"/>
        <end position="146"/>
    </location>
</feature>
<feature type="coiled-coil region" evidence="1">
    <location>
        <begin position="454"/>
        <end position="498"/>
    </location>
</feature>
<dbReference type="OrthoDB" id="538878at2759"/>
<reference evidence="3 4" key="1">
    <citation type="journal article" date="2010" name="Science">
        <title>Genomic analysis of organismal complexity in the multicellular green alga Volvox carteri.</title>
        <authorList>
            <person name="Prochnik S.E."/>
            <person name="Umen J."/>
            <person name="Nedelcu A.M."/>
            <person name="Hallmann A."/>
            <person name="Miller S.M."/>
            <person name="Nishii I."/>
            <person name="Ferris P."/>
            <person name="Kuo A."/>
            <person name="Mitros T."/>
            <person name="Fritz-Laylin L.K."/>
            <person name="Hellsten U."/>
            <person name="Chapman J."/>
            <person name="Simakov O."/>
            <person name="Rensing S.A."/>
            <person name="Terry A."/>
            <person name="Pangilinan J."/>
            <person name="Kapitonov V."/>
            <person name="Jurka J."/>
            <person name="Salamov A."/>
            <person name="Shapiro H."/>
            <person name="Schmutz J."/>
            <person name="Grimwood J."/>
            <person name="Lindquist E."/>
            <person name="Lucas S."/>
            <person name="Grigoriev I.V."/>
            <person name="Schmitt R."/>
            <person name="Kirk D."/>
            <person name="Rokhsar D.S."/>
        </authorList>
    </citation>
    <scope>NUCLEOTIDE SEQUENCE [LARGE SCALE GENOMIC DNA]</scope>
    <source>
        <strain evidence="4">f. Nagariensis / Eve</strain>
    </source>
</reference>
<dbReference type="GeneID" id="9620454"/>
<accession>D8TLX7</accession>
<dbReference type="InterPro" id="IPR000048">
    <property type="entry name" value="IQ_motif_EF-hand-BS"/>
</dbReference>
<dbReference type="Pfam" id="PF00612">
    <property type="entry name" value="IQ"/>
    <property type="match status" value="1"/>
</dbReference>
<dbReference type="KEGG" id="vcn:VOLCADRAFT_87666"/>
<feature type="region of interest" description="Disordered" evidence="2">
    <location>
        <begin position="370"/>
        <end position="391"/>
    </location>
</feature>
<evidence type="ECO:0000313" key="4">
    <source>
        <dbReference type="Proteomes" id="UP000001058"/>
    </source>
</evidence>